<protein>
    <submittedName>
        <fullName evidence="3">Enoyl-CoA hydratase/carnithine racemase</fullName>
    </submittedName>
</protein>
<proteinExistence type="inferred from homology"/>
<reference evidence="4" key="1">
    <citation type="submission" date="2016-10" db="EMBL/GenBank/DDBJ databases">
        <authorList>
            <person name="Varghese N."/>
            <person name="Submissions S."/>
        </authorList>
    </citation>
    <scope>NUCLEOTIDE SEQUENCE [LARGE SCALE GENOMIC DNA]</scope>
    <source>
        <strain evidence="4">DSM 23317</strain>
    </source>
</reference>
<evidence type="ECO:0000256" key="1">
    <source>
        <dbReference type="ARBA" id="ARBA00005254"/>
    </source>
</evidence>
<dbReference type="InterPro" id="IPR018376">
    <property type="entry name" value="Enoyl-CoA_hyd/isom_CS"/>
</dbReference>
<dbReference type="PROSITE" id="PS00166">
    <property type="entry name" value="ENOYL_COA_HYDRATASE"/>
    <property type="match status" value="1"/>
</dbReference>
<dbReference type="Proteomes" id="UP000199527">
    <property type="component" value="Unassembled WGS sequence"/>
</dbReference>
<dbReference type="EMBL" id="FNEM01000002">
    <property type="protein sequence ID" value="SDI66873.1"/>
    <property type="molecule type" value="Genomic_DNA"/>
</dbReference>
<dbReference type="AlphaFoldDB" id="A0A1G8MFY8"/>
<accession>A0A1G8MFY8</accession>
<dbReference type="Gene3D" id="3.90.226.10">
    <property type="entry name" value="2-enoyl-CoA Hydratase, Chain A, domain 1"/>
    <property type="match status" value="1"/>
</dbReference>
<sequence length="262" mass="29240">MSEKVKLAVKEGVAWVALNRPDKCNALDYELFKALVSVQKQLLRRRDVRVVILFGEGRDFCSGIDIKSLFNSPSSAMKLLFKVFPWRANLAQRVNTGWRDLPVPVIAAIDGRCWGGGMQIALGADFRIAAPDASLAVMEGRWGLIPDMGGTLALREQLPQDQALMLSMMAEPVDAQRALELNLVTEVAEQPKLRAEILAQALIERSPNALAEVKRLYRRQGFASNGRILIGETWGQIKMMLSKNQRIAVAKQKGKERDYLPR</sequence>
<keyword evidence="4" id="KW-1185">Reference proteome</keyword>
<dbReference type="Pfam" id="PF00378">
    <property type="entry name" value="ECH_1"/>
    <property type="match status" value="1"/>
</dbReference>
<dbReference type="InterPro" id="IPR045002">
    <property type="entry name" value="Ech1-like"/>
</dbReference>
<dbReference type="CDD" id="cd06558">
    <property type="entry name" value="crotonase-like"/>
    <property type="match status" value="1"/>
</dbReference>
<name>A0A1G8MFY8_9GAMM</name>
<dbReference type="InterPro" id="IPR029045">
    <property type="entry name" value="ClpP/crotonase-like_dom_sf"/>
</dbReference>
<dbReference type="PANTHER" id="PTHR43149">
    <property type="entry name" value="ENOYL-COA HYDRATASE"/>
    <property type="match status" value="1"/>
</dbReference>
<dbReference type="NCBIfam" id="NF005699">
    <property type="entry name" value="PRK07509.1"/>
    <property type="match status" value="1"/>
</dbReference>
<dbReference type="OrthoDB" id="4608673at2"/>
<organism evidence="3 4">
    <name type="scientific">Ferrimonas sediminum</name>
    <dbReference type="NCBI Taxonomy" id="718193"/>
    <lineage>
        <taxon>Bacteria</taxon>
        <taxon>Pseudomonadati</taxon>
        <taxon>Pseudomonadota</taxon>
        <taxon>Gammaproteobacteria</taxon>
        <taxon>Alteromonadales</taxon>
        <taxon>Ferrimonadaceae</taxon>
        <taxon>Ferrimonas</taxon>
    </lineage>
</organism>
<evidence type="ECO:0000313" key="4">
    <source>
        <dbReference type="Proteomes" id="UP000199527"/>
    </source>
</evidence>
<dbReference type="RefSeq" id="WP_090362501.1">
    <property type="nucleotide sequence ID" value="NZ_FNEM01000002.1"/>
</dbReference>
<comment type="similarity">
    <text evidence="1 2">Belongs to the enoyl-CoA hydratase/isomerase family.</text>
</comment>
<evidence type="ECO:0000313" key="3">
    <source>
        <dbReference type="EMBL" id="SDI66873.1"/>
    </source>
</evidence>
<dbReference type="PANTHER" id="PTHR43149:SF1">
    <property type="entry name" value="DELTA(3,5)-DELTA(2,4)-DIENOYL-COA ISOMERASE, MITOCHONDRIAL"/>
    <property type="match status" value="1"/>
</dbReference>
<gene>
    <name evidence="3" type="ORF">SAMN04488540_102370</name>
</gene>
<dbReference type="SUPFAM" id="SSF52096">
    <property type="entry name" value="ClpP/crotonase"/>
    <property type="match status" value="1"/>
</dbReference>
<dbReference type="GO" id="GO:0016853">
    <property type="term" value="F:isomerase activity"/>
    <property type="evidence" value="ECO:0007669"/>
    <property type="project" value="InterPro"/>
</dbReference>
<dbReference type="InterPro" id="IPR001753">
    <property type="entry name" value="Enoyl-CoA_hydra/iso"/>
</dbReference>
<evidence type="ECO:0000256" key="2">
    <source>
        <dbReference type="RuleBase" id="RU003707"/>
    </source>
</evidence>